<dbReference type="GO" id="GO:0009103">
    <property type="term" value="P:lipopolysaccharide biosynthetic process"/>
    <property type="evidence" value="ECO:0007669"/>
    <property type="project" value="UniProtKB-ARBA"/>
</dbReference>
<feature type="transmembrane region" description="Helical" evidence="8">
    <location>
        <begin position="116"/>
        <end position="149"/>
    </location>
</feature>
<accession>A0A2N8ZAK3</accession>
<proteinExistence type="predicted"/>
<evidence type="ECO:0000313" key="11">
    <source>
        <dbReference type="Proteomes" id="UP000235828"/>
    </source>
</evidence>
<comment type="subcellular location">
    <subcellularLocation>
        <location evidence="1">Cell membrane</location>
        <topology evidence="1">Multi-pass membrane protein</topology>
    </subcellularLocation>
</comment>
<feature type="transmembrane region" description="Helical" evidence="8">
    <location>
        <begin position="266"/>
        <end position="287"/>
    </location>
</feature>
<evidence type="ECO:0000256" key="2">
    <source>
        <dbReference type="ARBA" id="ARBA00022475"/>
    </source>
</evidence>
<dbReference type="GO" id="GO:0005886">
    <property type="term" value="C:plasma membrane"/>
    <property type="evidence" value="ECO:0007669"/>
    <property type="project" value="UniProtKB-SubCell"/>
</dbReference>
<keyword evidence="7 8" id="KW-0472">Membrane</keyword>
<feature type="transmembrane region" description="Helical" evidence="8">
    <location>
        <begin position="299"/>
        <end position="321"/>
    </location>
</feature>
<protein>
    <recommendedName>
        <fullName evidence="9">ArnT-like N-terminal domain-containing protein</fullName>
    </recommendedName>
</protein>
<evidence type="ECO:0000256" key="7">
    <source>
        <dbReference type="ARBA" id="ARBA00023136"/>
    </source>
</evidence>
<sequence length="463" mass="51675">MKLTSKHLWGLFGIAILLRLVTLALYPLMDTTEARYGEMARIMVETGNWLTPMTDYNVPFWGKPPMFTWLSAVGIEVLGLSEFGVRFPHWLAGLATIGVCAYFAKRVGINPLVSAAVLASTAIFSISAGAVMTDMAMTLSLAVAMVGFYFCWQGDQKWGYIGFIGLGFALLSKGPVTIVIFGLGVFPFMVIQHGFIGAFKELWQRFPIVKGLILMCIVALPWFIMAERATPGFLDYFIVGEHYKRFMVPGWDGDLYGNAHDEPRGIIWWFWVQSAAPWSIALMIMAWTRRVQIKAFNAANPGLLSFLFCWMIAPMILFSFAGNILPAYVLPGIPAIGLIFACLIKGDEKWFSKVALIVPVLLIIAVGVITFKTGTERSEKELYTNADSSLPVYYVGSRPFSGQYYSFGKAVYFQGDDDFKGHDNGFYVVGRKDSLPSFIDSKGLTESCERQSENANRYLYFCQ</sequence>
<keyword evidence="5 8" id="KW-0812">Transmembrane</keyword>
<feature type="transmembrane region" description="Helical" evidence="8">
    <location>
        <begin position="7"/>
        <end position="29"/>
    </location>
</feature>
<evidence type="ECO:0000313" key="10">
    <source>
        <dbReference type="EMBL" id="SON48907.1"/>
    </source>
</evidence>
<feature type="transmembrane region" description="Helical" evidence="8">
    <location>
        <begin position="351"/>
        <end position="371"/>
    </location>
</feature>
<feature type="transmembrane region" description="Helical" evidence="8">
    <location>
        <begin position="327"/>
        <end position="344"/>
    </location>
</feature>
<keyword evidence="4" id="KW-0808">Transferase</keyword>
<evidence type="ECO:0000256" key="8">
    <source>
        <dbReference type="SAM" id="Phobius"/>
    </source>
</evidence>
<dbReference type="InterPro" id="IPR050297">
    <property type="entry name" value="LipidA_mod_glycosyltrf_83"/>
</dbReference>
<gene>
    <name evidence="10" type="ORF">VTAP4600_A0928</name>
</gene>
<dbReference type="InterPro" id="IPR003342">
    <property type="entry name" value="ArnT-like_N"/>
</dbReference>
<dbReference type="AlphaFoldDB" id="A0A2N8ZAK3"/>
<dbReference type="GO" id="GO:0010041">
    <property type="term" value="P:response to iron(III) ion"/>
    <property type="evidence" value="ECO:0007669"/>
    <property type="project" value="TreeGrafter"/>
</dbReference>
<evidence type="ECO:0000256" key="3">
    <source>
        <dbReference type="ARBA" id="ARBA00022676"/>
    </source>
</evidence>
<dbReference type="PANTHER" id="PTHR33908">
    <property type="entry name" value="MANNOSYLTRANSFERASE YKCB-RELATED"/>
    <property type="match status" value="1"/>
</dbReference>
<feature type="transmembrane region" description="Helical" evidence="8">
    <location>
        <begin position="207"/>
        <end position="225"/>
    </location>
</feature>
<evidence type="ECO:0000256" key="1">
    <source>
        <dbReference type="ARBA" id="ARBA00004651"/>
    </source>
</evidence>
<keyword evidence="6 8" id="KW-1133">Transmembrane helix</keyword>
<dbReference type="KEGG" id="vta:A0928"/>
<reference evidence="10 11" key="1">
    <citation type="submission" date="2017-10" db="EMBL/GenBank/DDBJ databases">
        <authorList>
            <person name="Banno H."/>
            <person name="Chua N.-H."/>
        </authorList>
    </citation>
    <scope>NUCLEOTIDE SEQUENCE [LARGE SCALE GENOMIC DNA]</scope>
    <source>
        <strain evidence="10">Vibrio tapetis CECT4600</strain>
    </source>
</reference>
<feature type="domain" description="ArnT-like N-terminal" evidence="9">
    <location>
        <begin position="29"/>
        <end position="237"/>
    </location>
</feature>
<dbReference type="EMBL" id="LT960611">
    <property type="protein sequence ID" value="SON48907.1"/>
    <property type="molecule type" value="Genomic_DNA"/>
</dbReference>
<evidence type="ECO:0000259" key="9">
    <source>
        <dbReference type="Pfam" id="PF02366"/>
    </source>
</evidence>
<keyword evidence="11" id="KW-1185">Reference proteome</keyword>
<dbReference type="GO" id="GO:0006493">
    <property type="term" value="P:protein O-linked glycosylation"/>
    <property type="evidence" value="ECO:0007669"/>
    <property type="project" value="InterPro"/>
</dbReference>
<dbReference type="GO" id="GO:0016763">
    <property type="term" value="F:pentosyltransferase activity"/>
    <property type="evidence" value="ECO:0007669"/>
    <property type="project" value="TreeGrafter"/>
</dbReference>
<dbReference type="GO" id="GO:0000030">
    <property type="term" value="F:mannosyltransferase activity"/>
    <property type="evidence" value="ECO:0007669"/>
    <property type="project" value="InterPro"/>
</dbReference>
<organism evidence="10 11">
    <name type="scientific">Vibrio tapetis subsp. tapetis</name>
    <dbReference type="NCBI Taxonomy" id="1671868"/>
    <lineage>
        <taxon>Bacteria</taxon>
        <taxon>Pseudomonadati</taxon>
        <taxon>Pseudomonadota</taxon>
        <taxon>Gammaproteobacteria</taxon>
        <taxon>Vibrionales</taxon>
        <taxon>Vibrionaceae</taxon>
        <taxon>Vibrio</taxon>
    </lineage>
</organism>
<keyword evidence="2" id="KW-1003">Cell membrane</keyword>
<dbReference type="PANTHER" id="PTHR33908:SF3">
    <property type="entry name" value="UNDECAPRENYL PHOSPHATE-ALPHA-4-AMINO-4-DEOXY-L-ARABINOSE ARABINOSYL TRANSFERASE"/>
    <property type="match status" value="1"/>
</dbReference>
<dbReference type="Pfam" id="PF02366">
    <property type="entry name" value="PMT"/>
    <property type="match status" value="1"/>
</dbReference>
<feature type="transmembrane region" description="Helical" evidence="8">
    <location>
        <begin position="87"/>
        <end position="104"/>
    </location>
</feature>
<evidence type="ECO:0000256" key="4">
    <source>
        <dbReference type="ARBA" id="ARBA00022679"/>
    </source>
</evidence>
<dbReference type="Proteomes" id="UP000235828">
    <property type="component" value="Chromosome A"/>
</dbReference>
<keyword evidence="3" id="KW-0328">Glycosyltransferase</keyword>
<evidence type="ECO:0000256" key="5">
    <source>
        <dbReference type="ARBA" id="ARBA00022692"/>
    </source>
</evidence>
<evidence type="ECO:0000256" key="6">
    <source>
        <dbReference type="ARBA" id="ARBA00022989"/>
    </source>
</evidence>
<name>A0A2N8ZAK3_9VIBR</name>
<dbReference type="RefSeq" id="WP_231897866.1">
    <property type="nucleotide sequence ID" value="NZ_LT960611.1"/>
</dbReference>